<sequence>MFSFLSNREKASLCVLFPEEKEKLADSCVKTVTEERTTKEVLPDGTLHGKLVQTKYQRPSRVRHYRFGKLHGTLWKYWHHMGKKVVPEIQIEFVDGKKHGVERRWNSYRELLTEKYWNNGMLL</sequence>
<reference evidence="1 2" key="1">
    <citation type="journal article" date="2014" name="Arch. Virol.">
        <title>Complete genome sequence of Tunisvirus, a new member of the proposed family Marseilleviridae.</title>
        <authorList>
            <person name="Aherfi S."/>
            <person name="Boughalmi M."/>
            <person name="Pagnier I."/>
            <person name="Fournous G."/>
            <person name="La Scola B."/>
            <person name="Raoult D."/>
            <person name="Colson P."/>
        </authorList>
    </citation>
    <scope>NUCLEOTIDE SEQUENCE [LARGE SCALE GENOMIC DNA]</scope>
    <source>
        <strain evidence="1 2">U484</strain>
    </source>
</reference>
<accession>V9SGJ3</accession>
<gene>
    <name evidence="1" type="ORF">TNS_ORF291</name>
</gene>
<dbReference type="Proteomes" id="UP000232615">
    <property type="component" value="Segment"/>
</dbReference>
<organism evidence="1 2">
    <name type="scientific">Tunisvirus fontaine2</name>
    <dbReference type="NCBI Taxonomy" id="1421067"/>
    <lineage>
        <taxon>Viruses</taxon>
        <taxon>Varidnaviria</taxon>
        <taxon>Bamfordvirae</taxon>
        <taxon>Nucleocytoviricota</taxon>
        <taxon>Megaviricetes</taxon>
        <taxon>Pimascovirales</taxon>
        <taxon>Pimascovirales incertae sedis</taxon>
        <taxon>Marseilleviridae</taxon>
        <taxon>Losannavirus</taxon>
        <taxon>Losannavirus tunisense</taxon>
    </lineage>
</organism>
<evidence type="ECO:0000313" key="2">
    <source>
        <dbReference type="Proteomes" id="UP000232615"/>
    </source>
</evidence>
<evidence type="ECO:0000313" key="1">
    <source>
        <dbReference type="EMBL" id="AHC55009.1"/>
    </source>
</evidence>
<name>V9SGJ3_9VIRU</name>
<proteinExistence type="predicted"/>
<protein>
    <submittedName>
        <fullName evidence="1">Uncharacterized protein</fullName>
    </submittedName>
</protein>
<dbReference type="EMBL" id="KF483846">
    <property type="protein sequence ID" value="AHC55009.1"/>
    <property type="molecule type" value="Genomic_DNA"/>
</dbReference>
<dbReference type="Gene3D" id="2.20.110.10">
    <property type="entry name" value="Histone H3 K4-specific methyltransferase SET7/9 N-terminal domain"/>
    <property type="match status" value="1"/>
</dbReference>
<dbReference type="SUPFAM" id="SSF82185">
    <property type="entry name" value="Histone H3 K4-specific methyltransferase SET7/9 N-terminal domain"/>
    <property type="match status" value="1"/>
</dbReference>
<keyword evidence="2" id="KW-1185">Reference proteome</keyword>